<evidence type="ECO:0000256" key="3">
    <source>
        <dbReference type="ARBA" id="ARBA00022448"/>
    </source>
</evidence>
<evidence type="ECO:0000256" key="17">
    <source>
        <dbReference type="SAM" id="SignalP"/>
    </source>
</evidence>
<evidence type="ECO:0000256" key="5">
    <source>
        <dbReference type="ARBA" id="ARBA00022496"/>
    </source>
</evidence>
<dbReference type="Proteomes" id="UP001367030">
    <property type="component" value="Unassembled WGS sequence"/>
</dbReference>
<evidence type="ECO:0000313" key="21">
    <source>
        <dbReference type="Proteomes" id="UP001367030"/>
    </source>
</evidence>
<dbReference type="NCBIfam" id="TIGR01783">
    <property type="entry name" value="TonB-siderophor"/>
    <property type="match status" value="1"/>
</dbReference>
<evidence type="ECO:0000256" key="8">
    <source>
        <dbReference type="ARBA" id="ARBA00023004"/>
    </source>
</evidence>
<comment type="caution">
    <text evidence="20">The sequence shown here is derived from an EMBL/GenBank/DDBJ whole genome shotgun (WGS) entry which is preliminary data.</text>
</comment>
<feature type="signal peptide" evidence="17">
    <location>
        <begin position="1"/>
        <end position="26"/>
    </location>
</feature>
<dbReference type="PANTHER" id="PTHR32552:SF82">
    <property type="entry name" value="FCUA PROTEIN"/>
    <property type="match status" value="1"/>
</dbReference>
<evidence type="ECO:0000256" key="14">
    <source>
        <dbReference type="PROSITE-ProRule" id="PRU01360"/>
    </source>
</evidence>
<comment type="subcellular location">
    <subcellularLocation>
        <location evidence="1 14">Cell outer membrane</location>
        <topology evidence="1 14">Multi-pass membrane protein</topology>
    </subcellularLocation>
</comment>
<dbReference type="InterPro" id="IPR000531">
    <property type="entry name" value="Beta-barrel_TonB"/>
</dbReference>
<evidence type="ECO:0000256" key="2">
    <source>
        <dbReference type="ARBA" id="ARBA00009810"/>
    </source>
</evidence>
<dbReference type="InterPro" id="IPR012910">
    <property type="entry name" value="Plug_dom"/>
</dbReference>
<comment type="similarity">
    <text evidence="2 14 16">Belongs to the TonB-dependent receptor family.</text>
</comment>
<dbReference type="InterPro" id="IPR036942">
    <property type="entry name" value="Beta-barrel_TonB_sf"/>
</dbReference>
<keyword evidence="12 20" id="KW-0675">Receptor</keyword>
<dbReference type="InterPro" id="IPR037066">
    <property type="entry name" value="Plug_dom_sf"/>
</dbReference>
<keyword evidence="5" id="KW-0410">Iron transport</keyword>
<name>A0ABU8XG94_9BURK</name>
<evidence type="ECO:0000256" key="6">
    <source>
        <dbReference type="ARBA" id="ARBA00022692"/>
    </source>
</evidence>
<dbReference type="Gene3D" id="2.170.130.10">
    <property type="entry name" value="TonB-dependent receptor, plug domain"/>
    <property type="match status" value="1"/>
</dbReference>
<keyword evidence="3 14" id="KW-0813">Transport</keyword>
<evidence type="ECO:0000256" key="1">
    <source>
        <dbReference type="ARBA" id="ARBA00004571"/>
    </source>
</evidence>
<dbReference type="CDD" id="cd01347">
    <property type="entry name" value="ligand_gated_channel"/>
    <property type="match status" value="1"/>
</dbReference>
<evidence type="ECO:0000256" key="9">
    <source>
        <dbReference type="ARBA" id="ARBA00023065"/>
    </source>
</evidence>
<feature type="short sequence motif" description="TonB C-terminal box" evidence="15">
    <location>
        <begin position="704"/>
        <end position="721"/>
    </location>
</feature>
<accession>A0ABU8XG94</accession>
<dbReference type="InterPro" id="IPR010917">
    <property type="entry name" value="TonB_rcpt_CS"/>
</dbReference>
<sequence>MPAPAFRPLPHVTATLLALSAFAAQAQNAAPAAQPQAGVLPTITVNAAADASAEGLTKPYAGGQVARGGRIGILGNQDNMDTPFSINSYTQELIANTQAQSIGDVLLNDPGVRVARGFGNFQQTYFVRGFPVASDDVAYNGLYGLVPRQYMAAELVERVEVFRGASAFLNGAGSGATSGGGLGGLINVVPKRAASEPLTEITAGVESSQQGYLAADISRRFGPDQSTGIRLNVAGRDGGTGVGDEKAQLGLVSVGLDWRSSNVRLSADFGYQNHELKASQPSVTLAAGIPVPRAPDASKGFAQPWTFSNERDTFATVRGEVDITQSITAWAAVGGRQGRERAAFAPPTLLSLDGATTAYRFDNERDDNIATGEIGIRGKFKTGSVGHTVTASGSIFSSDSNVNYGLSNNFANNLYYPYAVPPLATPFTGSFGESIKNTSFAIGDTMSFWDDRILLTLGARDQKIEDETFGPFGTAYSSSKTSPMGGLVVKATKEISIYGNYIEGLVKGDTAQGVNVINQGQVFAPYVAKQKEVGVKYDGGSFGGALSYFTTGKPSAYVQNGVYGVFGEQRNKGVELTVYGEATKGLRVLGGVTFLDAKMVSTPGGLQDGNRVIGVPKQQANFGVDWDVPGVRNLSLNGRVIYTSSVYADGANLQQVPSWTRFDIGARYLIDIGNNRLLTLRARIDNLTNKSYWASAGGYPGFGYLTLGTPRTFSLTGTINF</sequence>
<keyword evidence="4 14" id="KW-1134">Transmembrane beta strand</keyword>
<feature type="domain" description="TonB-dependent receptor-like beta-barrel" evidence="18">
    <location>
        <begin position="258"/>
        <end position="687"/>
    </location>
</feature>
<evidence type="ECO:0000256" key="10">
    <source>
        <dbReference type="ARBA" id="ARBA00023077"/>
    </source>
</evidence>
<evidence type="ECO:0000259" key="18">
    <source>
        <dbReference type="Pfam" id="PF00593"/>
    </source>
</evidence>
<evidence type="ECO:0000313" key="20">
    <source>
        <dbReference type="EMBL" id="MEJ8857677.1"/>
    </source>
</evidence>
<keyword evidence="13 14" id="KW-0998">Cell outer membrane</keyword>
<keyword evidence="10 16" id="KW-0798">TonB box</keyword>
<keyword evidence="8" id="KW-0408">Iron</keyword>
<keyword evidence="9" id="KW-0406">Ion transport</keyword>
<dbReference type="Pfam" id="PF00593">
    <property type="entry name" value="TonB_dep_Rec_b-barrel"/>
    <property type="match status" value="1"/>
</dbReference>
<evidence type="ECO:0000256" key="7">
    <source>
        <dbReference type="ARBA" id="ARBA00022729"/>
    </source>
</evidence>
<dbReference type="Pfam" id="PF07715">
    <property type="entry name" value="Plug"/>
    <property type="match status" value="1"/>
</dbReference>
<dbReference type="PROSITE" id="PS01156">
    <property type="entry name" value="TONB_DEPENDENT_REC_2"/>
    <property type="match status" value="1"/>
</dbReference>
<dbReference type="SUPFAM" id="SSF56935">
    <property type="entry name" value="Porins"/>
    <property type="match status" value="1"/>
</dbReference>
<evidence type="ECO:0000256" key="15">
    <source>
        <dbReference type="PROSITE-ProRule" id="PRU10144"/>
    </source>
</evidence>
<gene>
    <name evidence="20" type="ORF">WKW79_24110</name>
</gene>
<dbReference type="EMBL" id="JBBKZS010000012">
    <property type="protein sequence ID" value="MEJ8857677.1"/>
    <property type="molecule type" value="Genomic_DNA"/>
</dbReference>
<protein>
    <submittedName>
        <fullName evidence="20">TonB-dependent receptor</fullName>
    </submittedName>
</protein>
<keyword evidence="21" id="KW-1185">Reference proteome</keyword>
<evidence type="ECO:0000256" key="12">
    <source>
        <dbReference type="ARBA" id="ARBA00023170"/>
    </source>
</evidence>
<keyword evidence="6 14" id="KW-0812">Transmembrane</keyword>
<dbReference type="Gene3D" id="2.40.170.20">
    <property type="entry name" value="TonB-dependent receptor, beta-barrel domain"/>
    <property type="match status" value="1"/>
</dbReference>
<reference evidence="20 21" key="1">
    <citation type="submission" date="2024-03" db="EMBL/GenBank/DDBJ databases">
        <title>Novel species of the genus Variovorax.</title>
        <authorList>
            <person name="Liu Q."/>
            <person name="Xin Y.-H."/>
        </authorList>
    </citation>
    <scope>NUCLEOTIDE SEQUENCE [LARGE SCALE GENOMIC DNA]</scope>
    <source>
        <strain evidence="20 21">KACC 18901</strain>
    </source>
</reference>
<dbReference type="PANTHER" id="PTHR32552">
    <property type="entry name" value="FERRICHROME IRON RECEPTOR-RELATED"/>
    <property type="match status" value="1"/>
</dbReference>
<dbReference type="InterPro" id="IPR010105">
    <property type="entry name" value="TonB_sidphr_rcpt"/>
</dbReference>
<dbReference type="PROSITE" id="PS52016">
    <property type="entry name" value="TONB_DEPENDENT_REC_3"/>
    <property type="match status" value="1"/>
</dbReference>
<evidence type="ECO:0000259" key="19">
    <source>
        <dbReference type="Pfam" id="PF07715"/>
    </source>
</evidence>
<dbReference type="RefSeq" id="WP_340337749.1">
    <property type="nucleotide sequence ID" value="NZ_JBBKZS010000012.1"/>
</dbReference>
<evidence type="ECO:0000256" key="16">
    <source>
        <dbReference type="RuleBase" id="RU003357"/>
    </source>
</evidence>
<feature type="chain" id="PRO_5047221251" evidence="17">
    <location>
        <begin position="27"/>
        <end position="721"/>
    </location>
</feature>
<evidence type="ECO:0000256" key="13">
    <source>
        <dbReference type="ARBA" id="ARBA00023237"/>
    </source>
</evidence>
<dbReference type="InterPro" id="IPR039426">
    <property type="entry name" value="TonB-dep_rcpt-like"/>
</dbReference>
<keyword evidence="11 14" id="KW-0472">Membrane</keyword>
<organism evidence="20 21">
    <name type="scientific">Variovorax robiniae</name>
    <dbReference type="NCBI Taxonomy" id="1836199"/>
    <lineage>
        <taxon>Bacteria</taxon>
        <taxon>Pseudomonadati</taxon>
        <taxon>Pseudomonadota</taxon>
        <taxon>Betaproteobacteria</taxon>
        <taxon>Burkholderiales</taxon>
        <taxon>Comamonadaceae</taxon>
        <taxon>Variovorax</taxon>
    </lineage>
</organism>
<proteinExistence type="inferred from homology"/>
<evidence type="ECO:0000256" key="4">
    <source>
        <dbReference type="ARBA" id="ARBA00022452"/>
    </source>
</evidence>
<evidence type="ECO:0000256" key="11">
    <source>
        <dbReference type="ARBA" id="ARBA00023136"/>
    </source>
</evidence>
<keyword evidence="7 17" id="KW-0732">Signal</keyword>
<feature type="domain" description="TonB-dependent receptor plug" evidence="19">
    <location>
        <begin position="79"/>
        <end position="175"/>
    </location>
</feature>